<evidence type="ECO:0000313" key="1">
    <source>
        <dbReference type="EMBL" id="KAI8021606.1"/>
    </source>
</evidence>
<protein>
    <submittedName>
        <fullName evidence="1">Uncharacterized protein</fullName>
    </submittedName>
</protein>
<sequence length="199" mass="22549">MQKHRCKISTQSSDLRNSPQLNNRGERERERERERGERMEMVTEVSALTELVVSLEQATLMAKQLPNTTDPSQILQIHSSLHSAHLHLSSFLSQSPPQPSPSLPPPPSAAAANDNDNDEPMQDDDDDDEEIENSNKTAIDRVEERMKDCFIQNKRPKRPLSPSSRRRYGGESVRGSEGFEFDPQGTKLRALDLVYQFHG</sequence>
<reference evidence="1 2" key="1">
    <citation type="journal article" date="2022" name="Plant J.">
        <title>Chromosome-level genome of Camellia lanceoleosa provides a valuable resource for understanding genome evolution and self-incompatibility.</title>
        <authorList>
            <person name="Gong W."/>
            <person name="Xiao S."/>
            <person name="Wang L."/>
            <person name="Liao Z."/>
            <person name="Chang Y."/>
            <person name="Mo W."/>
            <person name="Hu G."/>
            <person name="Li W."/>
            <person name="Zhao G."/>
            <person name="Zhu H."/>
            <person name="Hu X."/>
            <person name="Ji K."/>
            <person name="Xiang X."/>
            <person name="Song Q."/>
            <person name="Yuan D."/>
            <person name="Jin S."/>
            <person name="Zhang L."/>
        </authorList>
    </citation>
    <scope>NUCLEOTIDE SEQUENCE [LARGE SCALE GENOMIC DNA]</scope>
    <source>
        <strain evidence="1">SQ_2022a</strain>
    </source>
</reference>
<keyword evidence="2" id="KW-1185">Reference proteome</keyword>
<proteinExistence type="predicted"/>
<accession>A0ACC0ID29</accession>
<dbReference type="Proteomes" id="UP001060215">
    <property type="component" value="Chromosome 6"/>
</dbReference>
<gene>
    <name evidence="1" type="ORF">LOK49_LG03G02402</name>
</gene>
<organism evidence="1 2">
    <name type="scientific">Camellia lanceoleosa</name>
    <dbReference type="NCBI Taxonomy" id="1840588"/>
    <lineage>
        <taxon>Eukaryota</taxon>
        <taxon>Viridiplantae</taxon>
        <taxon>Streptophyta</taxon>
        <taxon>Embryophyta</taxon>
        <taxon>Tracheophyta</taxon>
        <taxon>Spermatophyta</taxon>
        <taxon>Magnoliopsida</taxon>
        <taxon>eudicotyledons</taxon>
        <taxon>Gunneridae</taxon>
        <taxon>Pentapetalae</taxon>
        <taxon>asterids</taxon>
        <taxon>Ericales</taxon>
        <taxon>Theaceae</taxon>
        <taxon>Camellia</taxon>
    </lineage>
</organism>
<name>A0ACC0ID29_9ERIC</name>
<comment type="caution">
    <text evidence="1">The sequence shown here is derived from an EMBL/GenBank/DDBJ whole genome shotgun (WGS) entry which is preliminary data.</text>
</comment>
<evidence type="ECO:0000313" key="2">
    <source>
        <dbReference type="Proteomes" id="UP001060215"/>
    </source>
</evidence>
<dbReference type="EMBL" id="CM045763">
    <property type="protein sequence ID" value="KAI8021606.1"/>
    <property type="molecule type" value="Genomic_DNA"/>
</dbReference>